<comment type="similarity">
    <text evidence="1">Belongs to the H-rev107 family.</text>
</comment>
<organism evidence="8">
    <name type="scientific">Strongyloides ratti</name>
    <name type="common">Parasitic roundworm</name>
    <dbReference type="NCBI Taxonomy" id="34506"/>
    <lineage>
        <taxon>Eukaryota</taxon>
        <taxon>Metazoa</taxon>
        <taxon>Ecdysozoa</taxon>
        <taxon>Nematoda</taxon>
        <taxon>Chromadorea</taxon>
        <taxon>Rhabditida</taxon>
        <taxon>Tylenchina</taxon>
        <taxon>Panagrolaimomorpha</taxon>
        <taxon>Strongyloidoidea</taxon>
        <taxon>Strongyloididae</taxon>
        <taxon>Strongyloides</taxon>
    </lineage>
</organism>
<dbReference type="GeneID" id="36374246"/>
<dbReference type="EMBL" id="LN609528">
    <property type="protein sequence ID" value="CEF61881.1"/>
    <property type="molecule type" value="Genomic_DNA"/>
</dbReference>
<keyword evidence="5" id="KW-1133">Transmembrane helix</keyword>
<feature type="signal peptide" evidence="6">
    <location>
        <begin position="1"/>
        <end position="17"/>
    </location>
</feature>
<gene>
    <name evidence="8 10 11" type="ORF">SRAE_1000015700</name>
</gene>
<reference evidence="8" key="2">
    <citation type="submission" date="2014-09" db="EMBL/GenBank/DDBJ databases">
        <authorList>
            <person name="Aslett A.Martin."/>
        </authorList>
    </citation>
    <scope>NUCLEOTIDE SEQUENCE</scope>
    <source>
        <strain evidence="8">ED321 Heterogonic</strain>
    </source>
</reference>
<evidence type="ECO:0000256" key="2">
    <source>
        <dbReference type="ARBA" id="ARBA00022679"/>
    </source>
</evidence>
<dbReference type="Gene3D" id="3.90.1720.10">
    <property type="entry name" value="endopeptidase domain like (from Nostoc punctiforme)"/>
    <property type="match status" value="1"/>
</dbReference>
<accession>A0A090KWT1</accession>
<proteinExistence type="inferred from homology"/>
<evidence type="ECO:0000256" key="5">
    <source>
        <dbReference type="SAM" id="Phobius"/>
    </source>
</evidence>
<evidence type="ECO:0000256" key="1">
    <source>
        <dbReference type="ARBA" id="ARBA00007824"/>
    </source>
</evidence>
<feature type="chain" id="PRO_5015030190" evidence="6">
    <location>
        <begin position="18"/>
        <end position="224"/>
    </location>
</feature>
<sequence length="224" mass="26074">MIKILLIFLSFSTFGFGFKNHLGWLNNKTLEFDDSFYTDEEIIKAYRRIIKTDITNPVNLKKFLKPGDMIEFDNTILGGSVPYSHWGIFLGIIENKHIIIHVARESNYIKFNDGDEKKSRFNGMKAKINNFLDQAIIPNSVKAIRRNAIKALDRDAKYDLVQNNCEHFATELRYGIKVSMQVESRFIFLNSISILFCIGLTLWVNKMKSERILKEIQKEVNKKL</sequence>
<keyword evidence="9" id="KW-1185">Reference proteome</keyword>
<evidence type="ECO:0000256" key="4">
    <source>
        <dbReference type="ARBA" id="ARBA00023098"/>
    </source>
</evidence>
<keyword evidence="3" id="KW-0378">Hydrolase</keyword>
<evidence type="ECO:0000256" key="3">
    <source>
        <dbReference type="ARBA" id="ARBA00022801"/>
    </source>
</evidence>
<dbReference type="InterPro" id="IPR007053">
    <property type="entry name" value="LRAT_dom"/>
</dbReference>
<protein>
    <submittedName>
        <fullName evidence="8 10">LRAT-like domain-containing protein</fullName>
    </submittedName>
</protein>
<dbReference type="GO" id="GO:0070292">
    <property type="term" value="P:N-acylphosphatidylethanolamine metabolic process"/>
    <property type="evidence" value="ECO:0007669"/>
    <property type="project" value="TreeGrafter"/>
</dbReference>
<keyword evidence="5" id="KW-0472">Membrane</keyword>
<feature type="transmembrane region" description="Helical" evidence="5">
    <location>
        <begin position="186"/>
        <end position="204"/>
    </location>
</feature>
<dbReference type="GO" id="GO:0005737">
    <property type="term" value="C:cytoplasm"/>
    <property type="evidence" value="ECO:0007669"/>
    <property type="project" value="TreeGrafter"/>
</dbReference>
<reference evidence="9" key="1">
    <citation type="submission" date="2014-09" db="EMBL/GenBank/DDBJ databases">
        <authorList>
            <person name="Martin A.A."/>
        </authorList>
    </citation>
    <scope>NUCLEOTIDE SEQUENCE</scope>
    <source>
        <strain evidence="9">ED321</strain>
    </source>
</reference>
<dbReference type="GO" id="GO:0016410">
    <property type="term" value="F:N-acyltransferase activity"/>
    <property type="evidence" value="ECO:0007669"/>
    <property type="project" value="TreeGrafter"/>
</dbReference>
<dbReference type="AlphaFoldDB" id="A0A090KWT1"/>
<dbReference type="WBParaSite" id="SRAE_1000015700.1">
    <property type="protein sequence ID" value="SRAE_1000015700.1"/>
    <property type="gene ID" value="WBGene00256751"/>
</dbReference>
<dbReference type="PANTHER" id="PTHR13943:SF77">
    <property type="entry name" value="LRAT DOMAIN-CONTAINING PROTEIN"/>
    <property type="match status" value="1"/>
</dbReference>
<keyword evidence="6" id="KW-0732">Signal</keyword>
<dbReference type="PROSITE" id="PS51934">
    <property type="entry name" value="LRAT"/>
    <property type="match status" value="1"/>
</dbReference>
<dbReference type="Pfam" id="PF04970">
    <property type="entry name" value="LRAT"/>
    <property type="match status" value="1"/>
</dbReference>
<keyword evidence="5" id="KW-0812">Transmembrane</keyword>
<dbReference type="GO" id="GO:0004623">
    <property type="term" value="F:phospholipase A2 activity"/>
    <property type="evidence" value="ECO:0007669"/>
    <property type="project" value="TreeGrafter"/>
</dbReference>
<dbReference type="PANTHER" id="PTHR13943">
    <property type="entry name" value="HRAS-LIKE SUPPRESSOR - RELATED"/>
    <property type="match status" value="1"/>
</dbReference>
<evidence type="ECO:0000313" key="8">
    <source>
        <dbReference type="EMBL" id="CEF61881.1"/>
    </source>
</evidence>
<dbReference type="GO" id="GO:0008970">
    <property type="term" value="F:phospholipase A1 activity"/>
    <property type="evidence" value="ECO:0007669"/>
    <property type="project" value="TreeGrafter"/>
</dbReference>
<evidence type="ECO:0000313" key="10">
    <source>
        <dbReference type="WBParaSite" id="SRAE_1000015700.1"/>
    </source>
</evidence>
<reference evidence="10" key="3">
    <citation type="submission" date="2020-12" db="UniProtKB">
        <authorList>
            <consortium name="WormBaseParasite"/>
        </authorList>
    </citation>
    <scope>IDENTIFICATION</scope>
</reference>
<dbReference type="STRING" id="34506.A0A090KWT1"/>
<evidence type="ECO:0000313" key="11">
    <source>
        <dbReference type="WormBase" id="SRAE_1000015700"/>
    </source>
</evidence>
<evidence type="ECO:0000313" key="9">
    <source>
        <dbReference type="Proteomes" id="UP000035682"/>
    </source>
</evidence>
<dbReference type="InterPro" id="IPR051496">
    <property type="entry name" value="H-rev107_PLA/AT"/>
</dbReference>
<dbReference type="RefSeq" id="XP_024501083.1">
    <property type="nucleotide sequence ID" value="XM_024646957.1"/>
</dbReference>
<keyword evidence="2" id="KW-0808">Transferase</keyword>
<name>A0A090KWT1_STRRB</name>
<dbReference type="CTD" id="36374246"/>
<evidence type="ECO:0000259" key="7">
    <source>
        <dbReference type="PROSITE" id="PS51934"/>
    </source>
</evidence>
<keyword evidence="4" id="KW-0443">Lipid metabolism</keyword>
<dbReference type="WormBase" id="SRAE_1000015700">
    <property type="protein sequence ID" value="SRP07436"/>
    <property type="gene ID" value="WBGene00256751"/>
</dbReference>
<dbReference type="Proteomes" id="UP000035682">
    <property type="component" value="Unplaced"/>
</dbReference>
<evidence type="ECO:0000256" key="6">
    <source>
        <dbReference type="SAM" id="SignalP"/>
    </source>
</evidence>
<feature type="domain" description="LRAT" evidence="7">
    <location>
        <begin position="75"/>
        <end position="181"/>
    </location>
</feature>
<dbReference type="OrthoDB" id="421951at2759"/>